<keyword evidence="2" id="KW-1185">Reference proteome</keyword>
<comment type="caution">
    <text evidence="1">The sequence shown here is derived from an EMBL/GenBank/DDBJ whole genome shotgun (WGS) entry which is preliminary data.</text>
</comment>
<dbReference type="Gene3D" id="1.20.120.330">
    <property type="entry name" value="Nucleotidyltransferases domain 2"/>
    <property type="match status" value="1"/>
</dbReference>
<dbReference type="RefSeq" id="WP_338100311.1">
    <property type="nucleotide sequence ID" value="NZ_JAWDKD010000028.1"/>
</dbReference>
<gene>
    <name evidence="1" type="ORF">MsAg5_17790</name>
</gene>
<accession>A0AAE4SDX0</accession>
<sequence>MASSNCPKANSARRSAISRAYYSAYLQAKDFAIQKMNFVSRKKSSEHRQIADFFLLSKNPAYKEIGYYLFKLRMWRNTSDYDIPSEIDASITEKTNEAIRLADDILSKLS</sequence>
<organism evidence="1 2">
    <name type="scientific">Methanolapillus africanus</name>
    <dbReference type="NCBI Taxonomy" id="3028297"/>
    <lineage>
        <taxon>Archaea</taxon>
        <taxon>Methanobacteriati</taxon>
        <taxon>Methanobacteriota</taxon>
        <taxon>Stenosarchaea group</taxon>
        <taxon>Methanomicrobia</taxon>
        <taxon>Methanosarcinales</taxon>
        <taxon>Methanosarcinaceae</taxon>
        <taxon>Methanolapillus</taxon>
    </lineage>
</organism>
<protein>
    <recommendedName>
        <fullName evidence="3">HEPN domain-containing protein</fullName>
    </recommendedName>
</protein>
<evidence type="ECO:0000313" key="2">
    <source>
        <dbReference type="Proteomes" id="UP001271789"/>
    </source>
</evidence>
<proteinExistence type="predicted"/>
<name>A0AAE4SDX0_9EURY</name>
<evidence type="ECO:0008006" key="3">
    <source>
        <dbReference type="Google" id="ProtNLM"/>
    </source>
</evidence>
<reference evidence="1" key="1">
    <citation type="submission" date="2023-06" db="EMBL/GenBank/DDBJ databases">
        <title>Genome sequence of Methanosarcinaceae archaeon Ag5.</title>
        <authorList>
            <person name="Protasov E."/>
            <person name="Platt K."/>
            <person name="Poehlein A."/>
            <person name="Daniel R."/>
            <person name="Brune A."/>
        </authorList>
    </citation>
    <scope>NUCLEOTIDE SEQUENCE</scope>
    <source>
        <strain evidence="1">Ag5</strain>
    </source>
</reference>
<evidence type="ECO:0000313" key="1">
    <source>
        <dbReference type="EMBL" id="MDV0447862.1"/>
    </source>
</evidence>
<dbReference type="EMBL" id="JAWDKD010000028">
    <property type="protein sequence ID" value="MDV0447862.1"/>
    <property type="molecule type" value="Genomic_DNA"/>
</dbReference>
<dbReference type="AlphaFoldDB" id="A0AAE4SDX0"/>
<dbReference type="Proteomes" id="UP001271789">
    <property type="component" value="Unassembled WGS sequence"/>
</dbReference>